<dbReference type="Proteomes" id="UP000331127">
    <property type="component" value="Unassembled WGS sequence"/>
</dbReference>
<protein>
    <submittedName>
        <fullName evidence="1">Uncharacterized protein</fullName>
    </submittedName>
</protein>
<organism evidence="1 2">
    <name type="scientific">Acrocarpospora macrocephala</name>
    <dbReference type="NCBI Taxonomy" id="150177"/>
    <lineage>
        <taxon>Bacteria</taxon>
        <taxon>Bacillati</taxon>
        <taxon>Actinomycetota</taxon>
        <taxon>Actinomycetes</taxon>
        <taxon>Streptosporangiales</taxon>
        <taxon>Streptosporangiaceae</taxon>
        <taxon>Acrocarpospora</taxon>
    </lineage>
</organism>
<keyword evidence="2" id="KW-1185">Reference proteome</keyword>
<accession>A0A5M3X5R1</accession>
<name>A0A5M3X5R1_9ACTN</name>
<dbReference type="EMBL" id="BLAE01000088">
    <property type="protein sequence ID" value="GES15986.1"/>
    <property type="molecule type" value="Genomic_DNA"/>
</dbReference>
<comment type="caution">
    <text evidence="1">The sequence shown here is derived from an EMBL/GenBank/DDBJ whole genome shotgun (WGS) entry which is preliminary data.</text>
</comment>
<evidence type="ECO:0000313" key="1">
    <source>
        <dbReference type="EMBL" id="GES15986.1"/>
    </source>
</evidence>
<dbReference type="AlphaFoldDB" id="A0A5M3X5R1"/>
<evidence type="ECO:0000313" key="2">
    <source>
        <dbReference type="Proteomes" id="UP000331127"/>
    </source>
</evidence>
<gene>
    <name evidence="1" type="ORF">Amac_095840</name>
</gene>
<proteinExistence type="predicted"/>
<sequence length="73" mass="7740">MEWDGDLVVVFGDQAKGADGMDGCIGLQQLAYPLVHSRPLPTSIPGGKASWVTMSEPDGSARHSLPISGYVRL</sequence>
<reference evidence="1 2" key="1">
    <citation type="submission" date="2019-10" db="EMBL/GenBank/DDBJ databases">
        <title>Whole genome shotgun sequence of Acrocarpospora macrocephala NBRC 16266.</title>
        <authorList>
            <person name="Ichikawa N."/>
            <person name="Kimura A."/>
            <person name="Kitahashi Y."/>
            <person name="Komaki H."/>
            <person name="Oguchi A."/>
        </authorList>
    </citation>
    <scope>NUCLEOTIDE SEQUENCE [LARGE SCALE GENOMIC DNA]</scope>
    <source>
        <strain evidence="1 2">NBRC 16266</strain>
    </source>
</reference>